<keyword evidence="3" id="KW-1185">Reference proteome</keyword>
<organism evidence="2 3">
    <name type="scientific">Gordonia phthalatica</name>
    <dbReference type="NCBI Taxonomy" id="1136941"/>
    <lineage>
        <taxon>Bacteria</taxon>
        <taxon>Bacillati</taxon>
        <taxon>Actinomycetota</taxon>
        <taxon>Actinomycetes</taxon>
        <taxon>Mycobacteriales</taxon>
        <taxon>Gordoniaceae</taxon>
        <taxon>Gordonia</taxon>
    </lineage>
</organism>
<evidence type="ECO:0000313" key="2">
    <source>
        <dbReference type="EMBL" id="ALG86018.1"/>
    </source>
</evidence>
<name>A0A0N9NC31_9ACTN</name>
<accession>A0A0N9NC31</accession>
<sequence length="166" mass="17304">MKKSLTRIATVAVAAGAIGAGTLVAAPQAQAAGPGDLAIIGGVSCTFSPWGPNWSDGPQWQMHRWMGVVNVGGSTMTGVTVTEFGGPTKWVPANKAKGTKVGQLKPGQASILFSTKWKGCWPASISGYAIANQVENPMNNVGFWQNVRQAPPKDGQNGKIEEKPTS</sequence>
<reference evidence="3" key="1">
    <citation type="submission" date="2015-06" db="EMBL/GenBank/DDBJ databases">
        <title>Complete genome sequence and metabolic analysis of phthalate degradation pathway in Gordonia sp. QH-11.</title>
        <authorList>
            <person name="Jin D."/>
            <person name="Kong X."/>
            <person name="Bai Z."/>
        </authorList>
    </citation>
    <scope>NUCLEOTIDE SEQUENCE [LARGE SCALE GENOMIC DNA]</scope>
    <source>
        <strain evidence="3">QH-11</strain>
    </source>
</reference>
<dbReference type="OrthoDB" id="4480167at2"/>
<dbReference type="AlphaFoldDB" id="A0A0N9NC31"/>
<feature type="chain" id="PRO_5006037952" evidence="1">
    <location>
        <begin position="32"/>
        <end position="166"/>
    </location>
</feature>
<protein>
    <submittedName>
        <fullName evidence="2">Uncharacterized protein</fullName>
    </submittedName>
</protein>
<dbReference type="STRING" id="1136941.ACH46_17860"/>
<evidence type="ECO:0000256" key="1">
    <source>
        <dbReference type="SAM" id="SignalP"/>
    </source>
</evidence>
<keyword evidence="1" id="KW-0732">Signal</keyword>
<reference evidence="2 3" key="2">
    <citation type="journal article" date="2017" name="Int. J. Syst. Evol. Microbiol.">
        <title>Gordonia phthalatica sp. nov., a di-n-butyl phthalate-degrading bacterium isolated from activated sludge.</title>
        <authorList>
            <person name="Jin D."/>
            <person name="Kong X."/>
            <person name="Jia M."/>
            <person name="Yu X."/>
            <person name="Wang X."/>
            <person name="Zhuang X."/>
            <person name="Deng Y."/>
            <person name="Bai Z."/>
        </authorList>
    </citation>
    <scope>NUCLEOTIDE SEQUENCE [LARGE SCALE GENOMIC DNA]</scope>
    <source>
        <strain evidence="2 3">QH-11</strain>
    </source>
</reference>
<gene>
    <name evidence="2" type="ORF">ACH46_17860</name>
</gene>
<dbReference type="Proteomes" id="UP000063789">
    <property type="component" value="Chromosome"/>
</dbReference>
<feature type="signal peptide" evidence="1">
    <location>
        <begin position="1"/>
        <end position="31"/>
    </location>
</feature>
<dbReference type="KEGG" id="goq:ACH46_17860"/>
<evidence type="ECO:0000313" key="3">
    <source>
        <dbReference type="Proteomes" id="UP000063789"/>
    </source>
</evidence>
<proteinExistence type="predicted"/>
<dbReference type="PATRIC" id="fig|1136941.3.peg.3652"/>
<dbReference type="EMBL" id="CP011853">
    <property type="protein sequence ID" value="ALG86018.1"/>
    <property type="molecule type" value="Genomic_DNA"/>
</dbReference>
<dbReference type="RefSeq" id="WP_062394120.1">
    <property type="nucleotide sequence ID" value="NZ_CP011853.1"/>
</dbReference>